<organism evidence="1 2">
    <name type="scientific">Lophiostoma macrostomum CBS 122681</name>
    <dbReference type="NCBI Taxonomy" id="1314788"/>
    <lineage>
        <taxon>Eukaryota</taxon>
        <taxon>Fungi</taxon>
        <taxon>Dikarya</taxon>
        <taxon>Ascomycota</taxon>
        <taxon>Pezizomycotina</taxon>
        <taxon>Dothideomycetes</taxon>
        <taxon>Pleosporomycetidae</taxon>
        <taxon>Pleosporales</taxon>
        <taxon>Lophiostomataceae</taxon>
        <taxon>Lophiostoma</taxon>
    </lineage>
</organism>
<sequence>MREMIYSYVLEPSMTARRTFLEYVPRSFNQGTDALAVTQVCRHFRQEIRPSYLKVKRVAIRLQDLPEYLSAFYPSVDNDAMRATATGSLGIYLEPYHYKDKVVDILPLMKLMFDAPKFTCIFGSDYREVDRSIPRRAANLNVLFSMPEEFARCRNWLIACRIHLKEGTDSELRCLPTIVVVLDSAMLTSPAHKYPYNDLAFIRSLEAFGNFRVVKQTPILDGCTQDIQLIFSVASASAFTHTSATFGIES</sequence>
<accession>A0A6A6T5V4</accession>
<reference evidence="1" key="1">
    <citation type="journal article" date="2020" name="Stud. Mycol.">
        <title>101 Dothideomycetes genomes: a test case for predicting lifestyles and emergence of pathogens.</title>
        <authorList>
            <person name="Haridas S."/>
            <person name="Albert R."/>
            <person name="Binder M."/>
            <person name="Bloem J."/>
            <person name="Labutti K."/>
            <person name="Salamov A."/>
            <person name="Andreopoulos B."/>
            <person name="Baker S."/>
            <person name="Barry K."/>
            <person name="Bills G."/>
            <person name="Bluhm B."/>
            <person name="Cannon C."/>
            <person name="Castanera R."/>
            <person name="Culley D."/>
            <person name="Daum C."/>
            <person name="Ezra D."/>
            <person name="Gonzalez J."/>
            <person name="Henrissat B."/>
            <person name="Kuo A."/>
            <person name="Liang C."/>
            <person name="Lipzen A."/>
            <person name="Lutzoni F."/>
            <person name="Magnuson J."/>
            <person name="Mondo S."/>
            <person name="Nolan M."/>
            <person name="Ohm R."/>
            <person name="Pangilinan J."/>
            <person name="Park H.-J."/>
            <person name="Ramirez L."/>
            <person name="Alfaro M."/>
            <person name="Sun H."/>
            <person name="Tritt A."/>
            <person name="Yoshinaga Y."/>
            <person name="Zwiers L.-H."/>
            <person name="Turgeon B."/>
            <person name="Goodwin S."/>
            <person name="Spatafora J."/>
            <person name="Crous P."/>
            <person name="Grigoriev I."/>
        </authorList>
    </citation>
    <scope>NUCLEOTIDE SEQUENCE</scope>
    <source>
        <strain evidence="1">CBS 122681</strain>
    </source>
</reference>
<proteinExistence type="predicted"/>
<dbReference type="AlphaFoldDB" id="A0A6A6T5V4"/>
<gene>
    <name evidence="1" type="ORF">K491DRAFT_692871</name>
</gene>
<dbReference type="EMBL" id="MU004349">
    <property type="protein sequence ID" value="KAF2655405.1"/>
    <property type="molecule type" value="Genomic_DNA"/>
</dbReference>
<keyword evidence="2" id="KW-1185">Reference proteome</keyword>
<name>A0A6A6T5V4_9PLEO</name>
<dbReference type="Proteomes" id="UP000799324">
    <property type="component" value="Unassembled WGS sequence"/>
</dbReference>
<evidence type="ECO:0000313" key="1">
    <source>
        <dbReference type="EMBL" id="KAF2655405.1"/>
    </source>
</evidence>
<feature type="non-terminal residue" evidence="1">
    <location>
        <position position="1"/>
    </location>
</feature>
<evidence type="ECO:0000313" key="2">
    <source>
        <dbReference type="Proteomes" id="UP000799324"/>
    </source>
</evidence>
<protein>
    <submittedName>
        <fullName evidence="1">Uncharacterized protein</fullName>
    </submittedName>
</protein>